<dbReference type="SUPFAM" id="SSF110296">
    <property type="entry name" value="Oligoxyloglucan reducing end-specific cellobiohydrolase"/>
    <property type="match status" value="1"/>
</dbReference>
<dbReference type="InterPro" id="IPR028203">
    <property type="entry name" value="PSII_CF48-like_dom"/>
</dbReference>
<dbReference type="AlphaFoldDB" id="A0A6A5WAH5"/>
<keyword evidence="2" id="KW-0604">Photosystem II</keyword>
<dbReference type="PANTHER" id="PTHR47199">
    <property type="entry name" value="PHOTOSYSTEM II STABILITY/ASSEMBLY FACTOR HCF136, CHLOROPLASTIC"/>
    <property type="match status" value="1"/>
</dbReference>
<gene>
    <name evidence="4" type="ORF">P154DRAFT_623496</name>
</gene>
<dbReference type="EMBL" id="ML977629">
    <property type="protein sequence ID" value="KAF1996125.1"/>
    <property type="molecule type" value="Genomic_DNA"/>
</dbReference>
<evidence type="ECO:0000313" key="4">
    <source>
        <dbReference type="EMBL" id="KAF1996125.1"/>
    </source>
</evidence>
<keyword evidence="1" id="KW-0602">Photosynthesis</keyword>
<dbReference type="InterPro" id="IPR015943">
    <property type="entry name" value="WD40/YVTN_repeat-like_dom_sf"/>
</dbReference>
<dbReference type="Gene3D" id="2.130.10.10">
    <property type="entry name" value="YVTN repeat-like/Quinoprotein amine dehydrogenase"/>
    <property type="match status" value="1"/>
</dbReference>
<evidence type="ECO:0000256" key="2">
    <source>
        <dbReference type="ARBA" id="ARBA00023276"/>
    </source>
</evidence>
<protein>
    <submittedName>
        <fullName evidence="4">Oligoxyloglucan reducing end-specific cellobiohydrolase</fullName>
    </submittedName>
</protein>
<accession>A0A6A5WAH5</accession>
<reference evidence="4" key="1">
    <citation type="journal article" date="2020" name="Stud. Mycol.">
        <title>101 Dothideomycetes genomes: a test case for predicting lifestyles and emergence of pathogens.</title>
        <authorList>
            <person name="Haridas S."/>
            <person name="Albert R."/>
            <person name="Binder M."/>
            <person name="Bloem J."/>
            <person name="Labutti K."/>
            <person name="Salamov A."/>
            <person name="Andreopoulos B."/>
            <person name="Baker S."/>
            <person name="Barry K."/>
            <person name="Bills G."/>
            <person name="Bluhm B."/>
            <person name="Cannon C."/>
            <person name="Castanera R."/>
            <person name="Culley D."/>
            <person name="Daum C."/>
            <person name="Ezra D."/>
            <person name="Gonzalez J."/>
            <person name="Henrissat B."/>
            <person name="Kuo A."/>
            <person name="Liang C."/>
            <person name="Lipzen A."/>
            <person name="Lutzoni F."/>
            <person name="Magnuson J."/>
            <person name="Mondo S."/>
            <person name="Nolan M."/>
            <person name="Ohm R."/>
            <person name="Pangilinan J."/>
            <person name="Park H.-J."/>
            <person name="Ramirez L."/>
            <person name="Alfaro M."/>
            <person name="Sun H."/>
            <person name="Tritt A."/>
            <person name="Yoshinaga Y."/>
            <person name="Zwiers L.-H."/>
            <person name="Turgeon B."/>
            <person name="Goodwin S."/>
            <person name="Spatafora J."/>
            <person name="Crous P."/>
            <person name="Grigoriev I."/>
        </authorList>
    </citation>
    <scope>NUCLEOTIDE SEQUENCE</scope>
    <source>
        <strain evidence="4">CBS 123094</strain>
    </source>
</reference>
<dbReference type="GO" id="GO:0016787">
    <property type="term" value="F:hydrolase activity"/>
    <property type="evidence" value="ECO:0007669"/>
    <property type="project" value="UniProtKB-KW"/>
</dbReference>
<keyword evidence="4" id="KW-0378">Hydrolase</keyword>
<organism evidence="4 5">
    <name type="scientific">Amniculicola lignicola CBS 123094</name>
    <dbReference type="NCBI Taxonomy" id="1392246"/>
    <lineage>
        <taxon>Eukaryota</taxon>
        <taxon>Fungi</taxon>
        <taxon>Dikarya</taxon>
        <taxon>Ascomycota</taxon>
        <taxon>Pezizomycotina</taxon>
        <taxon>Dothideomycetes</taxon>
        <taxon>Pleosporomycetidae</taxon>
        <taxon>Pleosporales</taxon>
        <taxon>Amniculicolaceae</taxon>
        <taxon>Amniculicola</taxon>
    </lineage>
</organism>
<evidence type="ECO:0000256" key="1">
    <source>
        <dbReference type="ARBA" id="ARBA00022531"/>
    </source>
</evidence>
<sequence>MCILAIRTGSPPIIANPARDWILAFLAGDEIGVKAISDRVHSLGKWDERLLYYIILFTYLNGISAVQQDDILPSTLHSHFSIAVIPIMKLFNCAGVPALLMPLLSATTSSALPSSQPHLTWSLKPTNSSQQFRGLSPVSSQVVWVSGTRGTVLRTVDGGSTWTNVSPSLAPENATTFEFRDIQAWSANAAVILSIGEGNASRIYRTGDGGKSWKRTFLNDEPTAFYDCLAFENSKHGLALSDPVSGKFRLIETWDGGATWAIVDSAGMPSALSGEFGFAASGTCIEAAAGRWYIASGGVEPGRIFRSDDGYEWKVSNSSIAGGAAAGVFSVRFHDAENGIAVGGDFEKPTANKDIAAWSRDGGTSWHKADSFPGGYRSGVSWVSGRGRSAIAVGPSGSDITFDGGQNWRGFDNGTFDTVDCVRENVCWASGSRGRVARLDLARL</sequence>
<evidence type="ECO:0000259" key="3">
    <source>
        <dbReference type="Pfam" id="PF14870"/>
    </source>
</evidence>
<dbReference type="OrthoDB" id="3679835at2759"/>
<dbReference type="Proteomes" id="UP000799779">
    <property type="component" value="Unassembled WGS sequence"/>
</dbReference>
<feature type="domain" description="Photosynthesis system II assembly factor Ycf48/Hcf136-like" evidence="3">
    <location>
        <begin position="136"/>
        <end position="220"/>
    </location>
</feature>
<name>A0A6A5WAH5_9PLEO</name>
<evidence type="ECO:0000313" key="5">
    <source>
        <dbReference type="Proteomes" id="UP000799779"/>
    </source>
</evidence>
<dbReference type="Pfam" id="PF14870">
    <property type="entry name" value="PSII_BNR"/>
    <property type="match status" value="1"/>
</dbReference>
<keyword evidence="5" id="KW-1185">Reference proteome</keyword>
<dbReference type="CDD" id="cd15482">
    <property type="entry name" value="Sialidase_non-viral"/>
    <property type="match status" value="1"/>
</dbReference>
<proteinExistence type="predicted"/>
<dbReference type="PANTHER" id="PTHR47199:SF2">
    <property type="entry name" value="PHOTOSYSTEM II STABILITY_ASSEMBLY FACTOR HCF136, CHLOROPLASTIC"/>
    <property type="match status" value="1"/>
</dbReference>
<dbReference type="GO" id="GO:0015979">
    <property type="term" value="P:photosynthesis"/>
    <property type="evidence" value="ECO:0007669"/>
    <property type="project" value="UniProtKB-KW"/>
</dbReference>